<dbReference type="PROSITE" id="PS51272">
    <property type="entry name" value="SLH"/>
    <property type="match status" value="3"/>
</dbReference>
<keyword evidence="4" id="KW-1185">Reference proteome</keyword>
<feature type="domain" description="SLH" evidence="2">
    <location>
        <begin position="25"/>
        <end position="86"/>
    </location>
</feature>
<dbReference type="Pfam" id="PF00395">
    <property type="entry name" value="SLH"/>
    <property type="match status" value="3"/>
</dbReference>
<dbReference type="EMBL" id="JAPMLT010000002">
    <property type="protein sequence ID" value="MCX7569516.1"/>
    <property type="molecule type" value="Genomic_DNA"/>
</dbReference>
<dbReference type="InterPro" id="IPR013783">
    <property type="entry name" value="Ig-like_fold"/>
</dbReference>
<evidence type="ECO:0000313" key="4">
    <source>
        <dbReference type="Proteomes" id="UP001208017"/>
    </source>
</evidence>
<organism evidence="3 4">
    <name type="scientific">Tumebacillus lacus</name>
    <dbReference type="NCBI Taxonomy" id="2995335"/>
    <lineage>
        <taxon>Bacteria</taxon>
        <taxon>Bacillati</taxon>
        <taxon>Bacillota</taxon>
        <taxon>Bacilli</taxon>
        <taxon>Bacillales</taxon>
        <taxon>Alicyclobacillaceae</taxon>
        <taxon>Tumebacillus</taxon>
    </lineage>
</organism>
<dbReference type="RefSeq" id="WP_267150756.1">
    <property type="nucleotide sequence ID" value="NZ_JAPMLT010000002.1"/>
</dbReference>
<protein>
    <submittedName>
        <fullName evidence="3">S-layer homology domain-containing protein</fullName>
    </submittedName>
</protein>
<feature type="domain" description="SLH" evidence="2">
    <location>
        <begin position="87"/>
        <end position="150"/>
    </location>
</feature>
<proteinExistence type="predicted"/>
<dbReference type="InterPro" id="IPR001119">
    <property type="entry name" value="SLH_dom"/>
</dbReference>
<comment type="caution">
    <text evidence="3">The sequence shown here is derived from an EMBL/GenBank/DDBJ whole genome shotgun (WGS) entry which is preliminary data.</text>
</comment>
<evidence type="ECO:0000256" key="1">
    <source>
        <dbReference type="SAM" id="SignalP"/>
    </source>
</evidence>
<accession>A0ABT3WZ70</accession>
<gene>
    <name evidence="3" type="ORF">OS242_06040</name>
</gene>
<feature type="chain" id="PRO_5045447143" evidence="1">
    <location>
        <begin position="27"/>
        <end position="980"/>
    </location>
</feature>
<dbReference type="PANTHER" id="PTHR43308:SF5">
    <property type="entry name" value="S-LAYER PROTEIN _ PEPTIDOGLYCAN ENDO-BETA-N-ACETYLGLUCOSAMINIDASE"/>
    <property type="match status" value="1"/>
</dbReference>
<keyword evidence="1" id="KW-0732">Signal</keyword>
<dbReference type="InterPro" id="IPR051465">
    <property type="entry name" value="Cell_Envelope_Struct_Comp"/>
</dbReference>
<feature type="domain" description="SLH" evidence="2">
    <location>
        <begin position="151"/>
        <end position="213"/>
    </location>
</feature>
<dbReference type="Proteomes" id="UP001208017">
    <property type="component" value="Unassembled WGS sequence"/>
</dbReference>
<sequence>MKKGNKLTAAVTASAVVAAMAAPASAAVNFNDINNSFAKDAILKLAEMGILNGKGEGTFDPTGNVTRAEFAKILVLSLGLKTDAAPATGTFSDVGTDHWSYKYVEAAAAAKLINGLGDGKFGPSEQLTREQMATLFVRALGTNVAGKAAGLTFTDKASISSYAADSVAYAVEKGLINGVGGNAFNPQGTATREAVAKVANLFLDIVKKGELGVIEGDTNVGIGEKVTFKVKDYTGPVTWSVSGNGVIDQTGTFVGNAAGKVTVTATANGKSVTKEVQVYGAAASVKFGAVKELVANSESTQEVALEVVDANGNLVENFNGFVDLAIEEGHINFFANNAKAGVTAAAKKITNGVVKFTIASNTDIAGLSDTIVASNLVNANSIAVKGYENVSVEVSTVDQIATAVKLTSEHDVLAANEGLDTSVVTITVVDQDGKEMVAGTHGLKVNISGPAVFNDTADTVEKSLSFVGGAVADPSVTVRALKGKTGNIVVTVTSEGLTTGTATIKSAVAQDLNKLTVKNAVSTNTNNTVVQGEALDFVVGAVDENGTPIRQYDAAGGAVTVYVTKDGKTATNIEVNGTAVTKDGVVLTDNNIAITATGAAAGTYKLVVKDNAATGALKAADELTFALTADVATDLSLSEGTDYVPASNPTTTFTVQTTDQFGNAVKKEGVEVTFTATNVNSGSAAKASFNGKTAKTSTEGVLVTAVTDAEGKATVNFTSQGYNMESWNVEATATDFDNSDVENVTVVTMPVAQVKLALKGDVDPVTSVGSSTKITAGSTFSTIQISQHDAYGAEIDPATGENDRVKVTVSNVNAVEWAAATPGVSVDEEAGTITGRVTDVNTYLATLVADKAGTVSFTVTDLSIPNAKSATASIRVVAGALDGFLLFGADGKEVTDLTVEANKEVALTLKPVDAQGNPVVAEGNLNILLGDADTGSFRTTSGGAPAAGNVVSFKDGATSKTVYYVNATAGTYTLSAVVQP</sequence>
<reference evidence="3 4" key="1">
    <citation type="submission" date="2022-11" db="EMBL/GenBank/DDBJ databases">
        <title>Study of microbial diversity in lake waters.</title>
        <authorList>
            <person name="Zhang J."/>
        </authorList>
    </citation>
    <scope>NUCLEOTIDE SEQUENCE [LARGE SCALE GENOMIC DNA]</scope>
    <source>
        <strain evidence="3 4">DT12</strain>
    </source>
</reference>
<feature type="signal peptide" evidence="1">
    <location>
        <begin position="1"/>
        <end position="26"/>
    </location>
</feature>
<dbReference type="PANTHER" id="PTHR43308">
    <property type="entry name" value="OUTER MEMBRANE PROTEIN ALPHA-RELATED"/>
    <property type="match status" value="1"/>
</dbReference>
<dbReference type="Gene3D" id="2.60.40.10">
    <property type="entry name" value="Immunoglobulins"/>
    <property type="match status" value="1"/>
</dbReference>
<evidence type="ECO:0000259" key="2">
    <source>
        <dbReference type="PROSITE" id="PS51272"/>
    </source>
</evidence>
<evidence type="ECO:0000313" key="3">
    <source>
        <dbReference type="EMBL" id="MCX7569516.1"/>
    </source>
</evidence>
<name>A0ABT3WZ70_9BACL</name>